<feature type="region of interest" description="Disordered" evidence="1">
    <location>
        <begin position="1"/>
        <end position="55"/>
    </location>
</feature>
<organism evidence="2 3">
    <name type="scientific">Exidia glandulosa HHB12029</name>
    <dbReference type="NCBI Taxonomy" id="1314781"/>
    <lineage>
        <taxon>Eukaryota</taxon>
        <taxon>Fungi</taxon>
        <taxon>Dikarya</taxon>
        <taxon>Basidiomycota</taxon>
        <taxon>Agaricomycotina</taxon>
        <taxon>Agaricomycetes</taxon>
        <taxon>Auriculariales</taxon>
        <taxon>Exidiaceae</taxon>
        <taxon>Exidia</taxon>
    </lineage>
</organism>
<keyword evidence="3" id="KW-1185">Reference proteome</keyword>
<dbReference type="EMBL" id="KV426109">
    <property type="protein sequence ID" value="KZV88033.1"/>
    <property type="molecule type" value="Genomic_DNA"/>
</dbReference>
<evidence type="ECO:0000313" key="3">
    <source>
        <dbReference type="Proteomes" id="UP000077266"/>
    </source>
</evidence>
<feature type="compositionally biased region" description="Polar residues" evidence="1">
    <location>
        <begin position="1"/>
        <end position="12"/>
    </location>
</feature>
<dbReference type="AlphaFoldDB" id="A0A165EZ99"/>
<evidence type="ECO:0000313" key="2">
    <source>
        <dbReference type="EMBL" id="KZV88033.1"/>
    </source>
</evidence>
<sequence length="114" mass="12088">MYISCTFSTGSQAAPAAAVTTSPDGSAPAHWQGSGLVAPPPPPHAQTDASNTEPPQELDFQQLAASLAHETWPHAYTPSQWQVVAPPVVPSSWWQYTLSAVIPRLLPTRSSTSL</sequence>
<dbReference type="Proteomes" id="UP000077266">
    <property type="component" value="Unassembled WGS sequence"/>
</dbReference>
<proteinExistence type="predicted"/>
<name>A0A165EZ99_EXIGL</name>
<gene>
    <name evidence="2" type="ORF">EXIGLDRAFT_773089</name>
</gene>
<dbReference type="InParanoid" id="A0A165EZ99"/>
<evidence type="ECO:0000256" key="1">
    <source>
        <dbReference type="SAM" id="MobiDB-lite"/>
    </source>
</evidence>
<reference evidence="2 3" key="1">
    <citation type="journal article" date="2016" name="Mol. Biol. Evol.">
        <title>Comparative Genomics of Early-Diverging Mushroom-Forming Fungi Provides Insights into the Origins of Lignocellulose Decay Capabilities.</title>
        <authorList>
            <person name="Nagy L.G."/>
            <person name="Riley R."/>
            <person name="Tritt A."/>
            <person name="Adam C."/>
            <person name="Daum C."/>
            <person name="Floudas D."/>
            <person name="Sun H."/>
            <person name="Yadav J.S."/>
            <person name="Pangilinan J."/>
            <person name="Larsson K.H."/>
            <person name="Matsuura K."/>
            <person name="Barry K."/>
            <person name="Labutti K."/>
            <person name="Kuo R."/>
            <person name="Ohm R.A."/>
            <person name="Bhattacharya S.S."/>
            <person name="Shirouzu T."/>
            <person name="Yoshinaga Y."/>
            <person name="Martin F.M."/>
            <person name="Grigoriev I.V."/>
            <person name="Hibbett D.S."/>
        </authorList>
    </citation>
    <scope>NUCLEOTIDE SEQUENCE [LARGE SCALE GENOMIC DNA]</scope>
    <source>
        <strain evidence="2 3">HHB12029</strain>
    </source>
</reference>
<protein>
    <submittedName>
        <fullName evidence="2">Uncharacterized protein</fullName>
    </submittedName>
</protein>
<accession>A0A165EZ99</accession>